<reference evidence="1" key="1">
    <citation type="journal article" date="2023" name="Mol. Phylogenet. Evol.">
        <title>Genome-scale phylogeny and comparative genomics of the fungal order Sordariales.</title>
        <authorList>
            <person name="Hensen N."/>
            <person name="Bonometti L."/>
            <person name="Westerberg I."/>
            <person name="Brannstrom I.O."/>
            <person name="Guillou S."/>
            <person name="Cros-Aarteil S."/>
            <person name="Calhoun S."/>
            <person name="Haridas S."/>
            <person name="Kuo A."/>
            <person name="Mondo S."/>
            <person name="Pangilinan J."/>
            <person name="Riley R."/>
            <person name="LaButti K."/>
            <person name="Andreopoulos B."/>
            <person name="Lipzen A."/>
            <person name="Chen C."/>
            <person name="Yan M."/>
            <person name="Daum C."/>
            <person name="Ng V."/>
            <person name="Clum A."/>
            <person name="Steindorff A."/>
            <person name="Ohm R.A."/>
            <person name="Martin F."/>
            <person name="Silar P."/>
            <person name="Natvig D.O."/>
            <person name="Lalanne C."/>
            <person name="Gautier V."/>
            <person name="Ament-Velasquez S.L."/>
            <person name="Kruys A."/>
            <person name="Hutchinson M.I."/>
            <person name="Powell A.J."/>
            <person name="Barry K."/>
            <person name="Miller A.N."/>
            <person name="Grigoriev I.V."/>
            <person name="Debuchy R."/>
            <person name="Gladieux P."/>
            <person name="Hiltunen Thoren M."/>
            <person name="Johannesson H."/>
        </authorList>
    </citation>
    <scope>NUCLEOTIDE SEQUENCE</scope>
    <source>
        <strain evidence="1">CBS 532.94</strain>
    </source>
</reference>
<sequence>MAYRTTFYDTRRDGKLRNYIMTLRSTDPEKMTMAKIGRESLTDDKTVMMVMQCLIQHVSNLPIDS</sequence>
<evidence type="ECO:0000313" key="1">
    <source>
        <dbReference type="EMBL" id="KAK4237712.1"/>
    </source>
</evidence>
<dbReference type="Proteomes" id="UP001303760">
    <property type="component" value="Unassembled WGS sequence"/>
</dbReference>
<organism evidence="1 2">
    <name type="scientific">Achaetomium macrosporum</name>
    <dbReference type="NCBI Taxonomy" id="79813"/>
    <lineage>
        <taxon>Eukaryota</taxon>
        <taxon>Fungi</taxon>
        <taxon>Dikarya</taxon>
        <taxon>Ascomycota</taxon>
        <taxon>Pezizomycotina</taxon>
        <taxon>Sordariomycetes</taxon>
        <taxon>Sordariomycetidae</taxon>
        <taxon>Sordariales</taxon>
        <taxon>Chaetomiaceae</taxon>
        <taxon>Achaetomium</taxon>
    </lineage>
</organism>
<accession>A0AAN7CAA6</accession>
<dbReference type="AlphaFoldDB" id="A0AAN7CAA6"/>
<reference evidence="1" key="2">
    <citation type="submission" date="2023-05" db="EMBL/GenBank/DDBJ databases">
        <authorList>
            <consortium name="Lawrence Berkeley National Laboratory"/>
            <person name="Steindorff A."/>
            <person name="Hensen N."/>
            <person name="Bonometti L."/>
            <person name="Westerberg I."/>
            <person name="Brannstrom I.O."/>
            <person name="Guillou S."/>
            <person name="Cros-Aarteil S."/>
            <person name="Calhoun S."/>
            <person name="Haridas S."/>
            <person name="Kuo A."/>
            <person name="Mondo S."/>
            <person name="Pangilinan J."/>
            <person name="Riley R."/>
            <person name="Labutti K."/>
            <person name="Andreopoulos B."/>
            <person name="Lipzen A."/>
            <person name="Chen C."/>
            <person name="Yanf M."/>
            <person name="Daum C."/>
            <person name="Ng V."/>
            <person name="Clum A."/>
            <person name="Ohm R."/>
            <person name="Martin F."/>
            <person name="Silar P."/>
            <person name="Natvig D."/>
            <person name="Lalanne C."/>
            <person name="Gautier V."/>
            <person name="Ament-Velasquez S.L."/>
            <person name="Kruys A."/>
            <person name="Hutchinson M.I."/>
            <person name="Powell A.J."/>
            <person name="Barry K."/>
            <person name="Miller A.N."/>
            <person name="Grigoriev I.V."/>
            <person name="Debuchy R."/>
            <person name="Gladieux P."/>
            <person name="Thoren M.H."/>
            <person name="Johannesson H."/>
        </authorList>
    </citation>
    <scope>NUCLEOTIDE SEQUENCE</scope>
    <source>
        <strain evidence="1">CBS 532.94</strain>
    </source>
</reference>
<protein>
    <submittedName>
        <fullName evidence="1">Uncharacterized protein</fullName>
    </submittedName>
</protein>
<proteinExistence type="predicted"/>
<keyword evidence="2" id="KW-1185">Reference proteome</keyword>
<name>A0AAN7CAA6_9PEZI</name>
<comment type="caution">
    <text evidence="1">The sequence shown here is derived from an EMBL/GenBank/DDBJ whole genome shotgun (WGS) entry which is preliminary data.</text>
</comment>
<dbReference type="EMBL" id="MU860126">
    <property type="protein sequence ID" value="KAK4237712.1"/>
    <property type="molecule type" value="Genomic_DNA"/>
</dbReference>
<evidence type="ECO:0000313" key="2">
    <source>
        <dbReference type="Proteomes" id="UP001303760"/>
    </source>
</evidence>
<gene>
    <name evidence="1" type="ORF">C8A03DRAFT_34333</name>
</gene>